<dbReference type="Proteomes" id="UP001216390">
    <property type="component" value="Chromosome"/>
</dbReference>
<reference evidence="4" key="1">
    <citation type="submission" date="2023-01" db="EMBL/GenBank/DDBJ databases">
        <title>The diversity of Class Acidimicrobiia in South China Sea sediment environments and the proposal of Iamia marina sp. nov., a novel species of the genus Iamia.</title>
        <authorList>
            <person name="He Y."/>
            <person name="Tian X."/>
        </authorList>
    </citation>
    <scope>NUCLEOTIDE SEQUENCE</scope>
    <source>
        <strain evidence="4">DSM 19957</strain>
    </source>
</reference>
<evidence type="ECO:0000259" key="3">
    <source>
        <dbReference type="PROSITE" id="PS50110"/>
    </source>
</evidence>
<dbReference type="SMART" id="SM00448">
    <property type="entry name" value="REC"/>
    <property type="match status" value="1"/>
</dbReference>
<dbReference type="KEGG" id="ima:PO878_19060"/>
<gene>
    <name evidence="4" type="ORF">PO878_19060</name>
</gene>
<name>A0AAE9YD44_9ACTN</name>
<dbReference type="PANTHER" id="PTHR44591:SF3">
    <property type="entry name" value="RESPONSE REGULATORY DOMAIN-CONTAINING PROTEIN"/>
    <property type="match status" value="1"/>
</dbReference>
<protein>
    <submittedName>
        <fullName evidence="4">Response regulator</fullName>
    </submittedName>
</protein>
<keyword evidence="5" id="KW-1185">Reference proteome</keyword>
<dbReference type="SUPFAM" id="SSF52172">
    <property type="entry name" value="CheY-like"/>
    <property type="match status" value="1"/>
</dbReference>
<dbReference type="PROSITE" id="PS50110">
    <property type="entry name" value="RESPONSE_REGULATORY"/>
    <property type="match status" value="1"/>
</dbReference>
<organism evidence="4 5">
    <name type="scientific">Iamia majanohamensis</name>
    <dbReference type="NCBI Taxonomy" id="467976"/>
    <lineage>
        <taxon>Bacteria</taxon>
        <taxon>Bacillati</taxon>
        <taxon>Actinomycetota</taxon>
        <taxon>Acidimicrobiia</taxon>
        <taxon>Acidimicrobiales</taxon>
        <taxon>Iamiaceae</taxon>
        <taxon>Iamia</taxon>
    </lineage>
</organism>
<proteinExistence type="predicted"/>
<dbReference type="EMBL" id="CP116942">
    <property type="protein sequence ID" value="WCO66602.1"/>
    <property type="molecule type" value="Genomic_DNA"/>
</dbReference>
<evidence type="ECO:0000313" key="5">
    <source>
        <dbReference type="Proteomes" id="UP001216390"/>
    </source>
</evidence>
<dbReference type="InterPro" id="IPR050595">
    <property type="entry name" value="Bact_response_regulator"/>
</dbReference>
<dbReference type="Pfam" id="PF00072">
    <property type="entry name" value="Response_reg"/>
    <property type="match status" value="1"/>
</dbReference>
<keyword evidence="1 2" id="KW-0597">Phosphoprotein</keyword>
<sequence length="141" mass="15250">MPAARTVLLATDADWIADDVDAALADDDTEIVRTRVGSDVLDLTHELAPDLIVLDLQIGNMGGMAACMALRLEEGAGRLEPVPVLMMLDRPHDRFLARRSAADGWITKPLDPFRLRRAATALLDGGEWHDGVDPSLDAVTP</sequence>
<evidence type="ECO:0000256" key="1">
    <source>
        <dbReference type="ARBA" id="ARBA00022553"/>
    </source>
</evidence>
<accession>A0AAE9YD44</accession>
<dbReference type="PANTHER" id="PTHR44591">
    <property type="entry name" value="STRESS RESPONSE REGULATOR PROTEIN 1"/>
    <property type="match status" value="1"/>
</dbReference>
<dbReference type="Gene3D" id="3.40.50.2300">
    <property type="match status" value="1"/>
</dbReference>
<evidence type="ECO:0000256" key="2">
    <source>
        <dbReference type="PROSITE-ProRule" id="PRU00169"/>
    </source>
</evidence>
<dbReference type="InterPro" id="IPR001789">
    <property type="entry name" value="Sig_transdc_resp-reg_receiver"/>
</dbReference>
<evidence type="ECO:0000313" key="4">
    <source>
        <dbReference type="EMBL" id="WCO66602.1"/>
    </source>
</evidence>
<dbReference type="InterPro" id="IPR011006">
    <property type="entry name" value="CheY-like_superfamily"/>
</dbReference>
<dbReference type="GO" id="GO:0000160">
    <property type="term" value="P:phosphorelay signal transduction system"/>
    <property type="evidence" value="ECO:0007669"/>
    <property type="project" value="InterPro"/>
</dbReference>
<feature type="modified residue" description="4-aspartylphosphate" evidence="2">
    <location>
        <position position="55"/>
    </location>
</feature>
<dbReference type="RefSeq" id="WP_272736125.1">
    <property type="nucleotide sequence ID" value="NZ_CP116942.1"/>
</dbReference>
<dbReference type="AlphaFoldDB" id="A0AAE9YD44"/>
<feature type="domain" description="Response regulatory" evidence="3">
    <location>
        <begin position="6"/>
        <end position="123"/>
    </location>
</feature>